<keyword evidence="3" id="KW-1185">Reference proteome</keyword>
<reference evidence="2" key="1">
    <citation type="submission" date="2022-03" db="EMBL/GenBank/DDBJ databases">
        <title>Genomic analyses of argali, domestic sheep and their hybrids provide insights into chromosomal evolution, heterosis and genetic basis of agronomic traits.</title>
        <authorList>
            <person name="Li M."/>
        </authorList>
    </citation>
    <scope>NUCLEOTIDE SEQUENCE</scope>
    <source>
        <strain evidence="2">CAU-MHL-2022a</strain>
        <tissue evidence="2">Skin</tissue>
    </source>
</reference>
<dbReference type="Proteomes" id="UP001214576">
    <property type="component" value="Unassembled WGS sequence"/>
</dbReference>
<evidence type="ECO:0000313" key="2">
    <source>
        <dbReference type="EMBL" id="KAI4530790.1"/>
    </source>
</evidence>
<feature type="region of interest" description="Disordered" evidence="1">
    <location>
        <begin position="115"/>
        <end position="167"/>
    </location>
</feature>
<dbReference type="AlphaFoldDB" id="A0AAD4TR04"/>
<organism evidence="2 3">
    <name type="scientific">Ovis ammon polii</name>
    <dbReference type="NCBI Taxonomy" id="230172"/>
    <lineage>
        <taxon>Eukaryota</taxon>
        <taxon>Metazoa</taxon>
        <taxon>Chordata</taxon>
        <taxon>Craniata</taxon>
        <taxon>Vertebrata</taxon>
        <taxon>Euteleostomi</taxon>
        <taxon>Mammalia</taxon>
        <taxon>Eutheria</taxon>
        <taxon>Laurasiatheria</taxon>
        <taxon>Artiodactyla</taxon>
        <taxon>Ruminantia</taxon>
        <taxon>Pecora</taxon>
        <taxon>Bovidae</taxon>
        <taxon>Caprinae</taxon>
        <taxon>Ovis</taxon>
    </lineage>
</organism>
<evidence type="ECO:0000313" key="3">
    <source>
        <dbReference type="Proteomes" id="UP001214576"/>
    </source>
</evidence>
<name>A0AAD4TR04_OVIAM</name>
<proteinExistence type="predicted"/>
<dbReference type="EMBL" id="JAKZEL010000024">
    <property type="protein sequence ID" value="KAI4530790.1"/>
    <property type="molecule type" value="Genomic_DNA"/>
</dbReference>
<accession>A0AAD4TR04</accession>
<comment type="caution">
    <text evidence="2">The sequence shown here is derived from an EMBL/GenBank/DDBJ whole genome shotgun (WGS) entry which is preliminary data.</text>
</comment>
<gene>
    <name evidence="2" type="ORF">MG293_018648</name>
</gene>
<sequence>MLTAGLPLDRFRLDFILYKQAQRSEANFPKCHSRKVAETGCEIKNTLSTYLDFSLLKGPCKNYGGNSDSYNGDDGSNTFSEEMSFLLDNIAHNGGFKPNYPLLFPKFTIKLSIKTGSDSSSSPSTEAAELHQNPSVSRQEKGTQADRQQTDGQTHPPPVTPGSSVRYFSLSPETGCNQGCERKSSHHQWHLVLACHGNKPIAHFGSCTNNSLRTQSILHKKRYQKQTQCGGLTPMAPEVKMLVPCTAH</sequence>
<protein>
    <submittedName>
        <fullName evidence="2">Uncharacterized protein</fullName>
    </submittedName>
</protein>
<evidence type="ECO:0000256" key="1">
    <source>
        <dbReference type="SAM" id="MobiDB-lite"/>
    </source>
</evidence>